<protein>
    <submittedName>
        <fullName evidence="1">Uncharacterized protein</fullName>
    </submittedName>
</protein>
<gene>
    <name evidence="1" type="ORF">COLO4_04921</name>
</gene>
<dbReference type="GO" id="GO:0000077">
    <property type="term" value="P:DNA damage checkpoint signaling"/>
    <property type="evidence" value="ECO:0007669"/>
    <property type="project" value="TreeGrafter"/>
</dbReference>
<proteinExistence type="predicted"/>
<dbReference type="EMBL" id="AWUE01012080">
    <property type="protein sequence ID" value="OMP10006.1"/>
    <property type="molecule type" value="Genomic_DNA"/>
</dbReference>
<evidence type="ECO:0000313" key="1">
    <source>
        <dbReference type="EMBL" id="OMP10006.1"/>
    </source>
</evidence>
<dbReference type="STRING" id="93759.A0A1R3KSE5"/>
<comment type="caution">
    <text evidence="1">The sequence shown here is derived from an EMBL/GenBank/DDBJ whole genome shotgun (WGS) entry which is preliminary data.</text>
</comment>
<dbReference type="AlphaFoldDB" id="A0A1R3KSE5"/>
<name>A0A1R3KSE5_9ROSI</name>
<dbReference type="OrthoDB" id="988602at2759"/>
<dbReference type="InterPro" id="IPR047252">
    <property type="entry name" value="TP53BP1-like"/>
</dbReference>
<keyword evidence="2" id="KW-1185">Reference proteome</keyword>
<dbReference type="PANTHER" id="PTHR15321">
    <property type="entry name" value="TUMOR SUPPRESSOR P53-BINDING PROTEIN 1"/>
    <property type="match status" value="1"/>
</dbReference>
<sequence length="99" mass="11376">MELSWTSLPAEGAHLLFYSKGYASDFRLPVLWLCFKTKSEDVKFMLTGFSREKEKEIEGLIRKYGGIVLVDIPSPSNRGKRCSRHKFQQLPIVLCPKKV</sequence>
<evidence type="ECO:0000313" key="2">
    <source>
        <dbReference type="Proteomes" id="UP000187203"/>
    </source>
</evidence>
<dbReference type="GO" id="GO:0045944">
    <property type="term" value="P:positive regulation of transcription by RNA polymerase II"/>
    <property type="evidence" value="ECO:0007669"/>
    <property type="project" value="TreeGrafter"/>
</dbReference>
<dbReference type="PANTHER" id="PTHR15321:SF3">
    <property type="entry name" value="TP53-BINDING PROTEIN 1"/>
    <property type="match status" value="1"/>
</dbReference>
<accession>A0A1R3KSE5</accession>
<dbReference type="GO" id="GO:0042393">
    <property type="term" value="F:histone binding"/>
    <property type="evidence" value="ECO:0007669"/>
    <property type="project" value="TreeGrafter"/>
</dbReference>
<dbReference type="GO" id="GO:0005634">
    <property type="term" value="C:nucleus"/>
    <property type="evidence" value="ECO:0007669"/>
    <property type="project" value="TreeGrafter"/>
</dbReference>
<reference evidence="2" key="1">
    <citation type="submission" date="2013-09" db="EMBL/GenBank/DDBJ databases">
        <title>Corchorus olitorius genome sequencing.</title>
        <authorList>
            <person name="Alam M."/>
            <person name="Haque M.S."/>
            <person name="Islam M.S."/>
            <person name="Emdad E.M."/>
            <person name="Islam M.M."/>
            <person name="Ahmed B."/>
            <person name="Halim A."/>
            <person name="Hossen Q.M.M."/>
            <person name="Hossain M.Z."/>
            <person name="Ahmed R."/>
            <person name="Khan M.M."/>
            <person name="Islam R."/>
            <person name="Rashid M.M."/>
            <person name="Khan S.A."/>
            <person name="Rahman M.S."/>
            <person name="Alam M."/>
            <person name="Yahiya A.S."/>
            <person name="Khan M.S."/>
            <person name="Azam M.S."/>
            <person name="Haque T."/>
            <person name="Lashkar M.Z.H."/>
            <person name="Akhand A.I."/>
            <person name="Morshed G."/>
            <person name="Roy S."/>
            <person name="Uddin K.S."/>
            <person name="Rabeya T."/>
            <person name="Hossain A.S."/>
            <person name="Chowdhury A."/>
            <person name="Snigdha A.R."/>
            <person name="Mortoza M.S."/>
            <person name="Matin S.A."/>
            <person name="Hoque S.M.E."/>
            <person name="Islam M.K."/>
            <person name="Roy D.K."/>
            <person name="Haider R."/>
            <person name="Moosa M.M."/>
            <person name="Elias S.M."/>
            <person name="Hasan A.M."/>
            <person name="Jahan S."/>
            <person name="Shafiuddin M."/>
            <person name="Mahmood N."/>
            <person name="Shommy N.S."/>
        </authorList>
    </citation>
    <scope>NUCLEOTIDE SEQUENCE [LARGE SCALE GENOMIC DNA]</scope>
    <source>
        <strain evidence="2">cv. O-4</strain>
    </source>
</reference>
<dbReference type="Proteomes" id="UP000187203">
    <property type="component" value="Unassembled WGS sequence"/>
</dbReference>
<organism evidence="1 2">
    <name type="scientific">Corchorus olitorius</name>
    <dbReference type="NCBI Taxonomy" id="93759"/>
    <lineage>
        <taxon>Eukaryota</taxon>
        <taxon>Viridiplantae</taxon>
        <taxon>Streptophyta</taxon>
        <taxon>Embryophyta</taxon>
        <taxon>Tracheophyta</taxon>
        <taxon>Spermatophyta</taxon>
        <taxon>Magnoliopsida</taxon>
        <taxon>eudicotyledons</taxon>
        <taxon>Gunneridae</taxon>
        <taxon>Pentapetalae</taxon>
        <taxon>rosids</taxon>
        <taxon>malvids</taxon>
        <taxon>Malvales</taxon>
        <taxon>Malvaceae</taxon>
        <taxon>Grewioideae</taxon>
        <taxon>Apeibeae</taxon>
        <taxon>Corchorus</taxon>
    </lineage>
</organism>